<accession>Q7ULX0</accession>
<reference evidence="1 2" key="1">
    <citation type="journal article" date="2003" name="Proc. Natl. Acad. Sci. U.S.A.">
        <title>Complete genome sequence of the marine planctomycete Pirellula sp. strain 1.</title>
        <authorList>
            <person name="Gloeckner F.O."/>
            <person name="Kube M."/>
            <person name="Bauer M."/>
            <person name="Teeling H."/>
            <person name="Lombardot T."/>
            <person name="Ludwig W."/>
            <person name="Gade D."/>
            <person name="Beck A."/>
            <person name="Borzym K."/>
            <person name="Heitmann K."/>
            <person name="Rabus R."/>
            <person name="Schlesner H."/>
            <person name="Amann R."/>
            <person name="Reinhardt R."/>
        </authorList>
    </citation>
    <scope>NUCLEOTIDE SEQUENCE [LARGE SCALE GENOMIC DNA]</scope>
    <source>
        <strain evidence="2">DSM 10527 / NCIMB 13988 / SH1</strain>
    </source>
</reference>
<keyword evidence="2" id="KW-1185">Reference proteome</keyword>
<dbReference type="AlphaFoldDB" id="Q7ULX0"/>
<gene>
    <name evidence="1" type="ordered locus">RB9227</name>
</gene>
<name>Q7ULX0_RHOBA</name>
<protein>
    <submittedName>
        <fullName evidence="1">Similar to ferric iron reductase protein fhuF</fullName>
    </submittedName>
</protein>
<dbReference type="InParanoid" id="Q7ULX0"/>
<proteinExistence type="predicted"/>
<dbReference type="KEGG" id="rba:RB9227"/>
<evidence type="ECO:0000313" key="1">
    <source>
        <dbReference type="EMBL" id="CAD76147.1"/>
    </source>
</evidence>
<dbReference type="Proteomes" id="UP000001025">
    <property type="component" value="Chromosome"/>
</dbReference>
<evidence type="ECO:0000313" key="2">
    <source>
        <dbReference type="Proteomes" id="UP000001025"/>
    </source>
</evidence>
<dbReference type="STRING" id="243090.RB9227"/>
<dbReference type="EMBL" id="BX294149">
    <property type="protein sequence ID" value="CAD76147.1"/>
    <property type="molecule type" value="Genomic_DNA"/>
</dbReference>
<organism evidence="1 2">
    <name type="scientific">Rhodopirellula baltica (strain DSM 10527 / NCIMB 13988 / SH1)</name>
    <dbReference type="NCBI Taxonomy" id="243090"/>
    <lineage>
        <taxon>Bacteria</taxon>
        <taxon>Pseudomonadati</taxon>
        <taxon>Planctomycetota</taxon>
        <taxon>Planctomycetia</taxon>
        <taxon>Pirellulales</taxon>
        <taxon>Pirellulaceae</taxon>
        <taxon>Rhodopirellula</taxon>
    </lineage>
</organism>
<sequence>MLSNLGIYSGSDRQHKIDFHFCDGPAPMDAIFLDWRESKCTHASFASIASSPAGWGMHFERDEPNHCSSSVPSCSLWQQFPTTVGVPAINASKSAQCRCCGHVGK</sequence>
<dbReference type="HOGENOM" id="CLU_2234449_0_0_0"/>
<dbReference type="EnsemblBacteria" id="CAD76147">
    <property type="protein sequence ID" value="CAD76147"/>
    <property type="gene ID" value="RB9227"/>
</dbReference>